<dbReference type="PROSITE" id="PS00518">
    <property type="entry name" value="ZF_RING_1"/>
    <property type="match status" value="1"/>
</dbReference>
<keyword evidence="2" id="KW-0479">Metal-binding</keyword>
<dbReference type="InterPro" id="IPR018957">
    <property type="entry name" value="Znf_C3HC4_RING-type"/>
</dbReference>
<reference evidence="8" key="2">
    <citation type="submission" date="2025-09" db="UniProtKB">
        <authorList>
            <consortium name="Ensembl"/>
        </authorList>
    </citation>
    <scope>IDENTIFICATION</scope>
</reference>
<reference evidence="8" key="1">
    <citation type="submission" date="2025-08" db="UniProtKB">
        <authorList>
            <consortium name="Ensembl"/>
        </authorList>
    </citation>
    <scope>IDENTIFICATION</scope>
</reference>
<dbReference type="Pfam" id="PF00097">
    <property type="entry name" value="zf-C3HC4"/>
    <property type="match status" value="1"/>
</dbReference>
<dbReference type="Gene3D" id="3.30.160.60">
    <property type="entry name" value="Classic Zinc Finger"/>
    <property type="match status" value="1"/>
</dbReference>
<dbReference type="InterPro" id="IPR017907">
    <property type="entry name" value="Znf_RING_CS"/>
</dbReference>
<evidence type="ECO:0000256" key="4">
    <source>
        <dbReference type="ARBA" id="ARBA00022833"/>
    </source>
</evidence>
<dbReference type="InParanoid" id="A0A674ISJ5"/>
<dbReference type="PANTHER" id="PTHR24103">
    <property type="entry name" value="E3 UBIQUITIN-PROTEIN LIGASE TRIM"/>
    <property type="match status" value="1"/>
</dbReference>
<feature type="domain" description="B box-type" evidence="7">
    <location>
        <begin position="83"/>
        <end position="119"/>
    </location>
</feature>
<dbReference type="GO" id="GO:0008270">
    <property type="term" value="F:zinc ion binding"/>
    <property type="evidence" value="ECO:0007669"/>
    <property type="project" value="UniProtKB-KW"/>
</dbReference>
<dbReference type="Proteomes" id="UP000472274">
    <property type="component" value="Unplaced"/>
</dbReference>
<accession>A0A674ISJ5</accession>
<dbReference type="GeneTree" id="ENSGT01030000234669"/>
<name>A0A674ISJ5_9SAUR</name>
<proteinExistence type="inferred from homology"/>
<dbReference type="Ensembl" id="ENSTMTT00000011040.1">
    <property type="protein sequence ID" value="ENSTMTP00000010682.1"/>
    <property type="gene ID" value="ENSTMTG00000007770.1"/>
</dbReference>
<dbReference type="PROSITE" id="PS50119">
    <property type="entry name" value="ZF_BBOX"/>
    <property type="match status" value="1"/>
</dbReference>
<evidence type="ECO:0000256" key="2">
    <source>
        <dbReference type="ARBA" id="ARBA00022723"/>
    </source>
</evidence>
<dbReference type="Gene3D" id="3.30.40.10">
    <property type="entry name" value="Zinc/RING finger domain, C3HC4 (zinc finger)"/>
    <property type="match status" value="1"/>
</dbReference>
<dbReference type="InterPro" id="IPR000315">
    <property type="entry name" value="Znf_B-box"/>
</dbReference>
<evidence type="ECO:0000259" key="6">
    <source>
        <dbReference type="PROSITE" id="PS50089"/>
    </source>
</evidence>
<evidence type="ECO:0000259" key="7">
    <source>
        <dbReference type="PROSITE" id="PS50119"/>
    </source>
</evidence>
<evidence type="ECO:0000256" key="1">
    <source>
        <dbReference type="ARBA" id="ARBA00008518"/>
    </source>
</evidence>
<keyword evidence="4" id="KW-0862">Zinc</keyword>
<dbReference type="InterPro" id="IPR001841">
    <property type="entry name" value="Znf_RING"/>
</dbReference>
<dbReference type="SMART" id="SM00336">
    <property type="entry name" value="BBOX"/>
    <property type="match status" value="1"/>
</dbReference>
<dbReference type="InterPro" id="IPR050143">
    <property type="entry name" value="TRIM/RBCC"/>
</dbReference>
<dbReference type="SMART" id="SM00184">
    <property type="entry name" value="RING"/>
    <property type="match status" value="1"/>
</dbReference>
<organism evidence="8 9">
    <name type="scientific">Terrapene triunguis</name>
    <name type="common">Three-toed box turtle</name>
    <dbReference type="NCBI Taxonomy" id="2587831"/>
    <lineage>
        <taxon>Eukaryota</taxon>
        <taxon>Metazoa</taxon>
        <taxon>Chordata</taxon>
        <taxon>Craniata</taxon>
        <taxon>Vertebrata</taxon>
        <taxon>Euteleostomi</taxon>
        <taxon>Archelosauria</taxon>
        <taxon>Testudinata</taxon>
        <taxon>Testudines</taxon>
        <taxon>Cryptodira</taxon>
        <taxon>Durocryptodira</taxon>
        <taxon>Testudinoidea</taxon>
        <taxon>Emydidae</taxon>
        <taxon>Terrapene</taxon>
    </lineage>
</organism>
<evidence type="ECO:0000256" key="5">
    <source>
        <dbReference type="PROSITE-ProRule" id="PRU00024"/>
    </source>
</evidence>
<protein>
    <submittedName>
        <fullName evidence="8">Uncharacterized protein</fullName>
    </submittedName>
</protein>
<sequence>MSAIHPVQEFRDELICPICLGSFKDPVILDCGHNFCQACITDCCEAGTGVCPQCRKSFLKGELRPNRQLEEVVNIARGLDRECEKHGESFSLFCKEDRTLLCKVCRVSRERKVHTVIPIEAAAEEVKVGHLQIPKHVSYLVLLKVEWWERTTRGVLFDKDFWGGGFVEGLRINRTGVLVAP</sequence>
<evidence type="ECO:0000313" key="9">
    <source>
        <dbReference type="Proteomes" id="UP000472274"/>
    </source>
</evidence>
<evidence type="ECO:0000256" key="3">
    <source>
        <dbReference type="ARBA" id="ARBA00022771"/>
    </source>
</evidence>
<dbReference type="InterPro" id="IPR013083">
    <property type="entry name" value="Znf_RING/FYVE/PHD"/>
</dbReference>
<dbReference type="AlphaFoldDB" id="A0A674ISJ5"/>
<dbReference type="PROSITE" id="PS50089">
    <property type="entry name" value="ZF_RING_2"/>
    <property type="match status" value="1"/>
</dbReference>
<keyword evidence="9" id="KW-1185">Reference proteome</keyword>
<feature type="domain" description="RING-type" evidence="6">
    <location>
        <begin position="16"/>
        <end position="55"/>
    </location>
</feature>
<dbReference type="Pfam" id="PF00643">
    <property type="entry name" value="zf-B_box"/>
    <property type="match status" value="1"/>
</dbReference>
<comment type="similarity">
    <text evidence="1">Belongs to the TRIM/RBCC family.</text>
</comment>
<dbReference type="SUPFAM" id="SSF57850">
    <property type="entry name" value="RING/U-box"/>
    <property type="match status" value="1"/>
</dbReference>
<dbReference type="SUPFAM" id="SSF57845">
    <property type="entry name" value="B-box zinc-binding domain"/>
    <property type="match status" value="1"/>
</dbReference>
<keyword evidence="3 5" id="KW-0863">Zinc-finger</keyword>
<evidence type="ECO:0000313" key="8">
    <source>
        <dbReference type="Ensembl" id="ENSTMTP00000010682.1"/>
    </source>
</evidence>